<accession>A0A846H6C1</accession>
<evidence type="ECO:0000313" key="4">
    <source>
        <dbReference type="EMBL" id="NEU72623.1"/>
    </source>
</evidence>
<dbReference type="AlphaFoldDB" id="A0A846H6C1"/>
<dbReference type="InterPro" id="IPR011962">
    <property type="entry name" value="dCTP_deaminase"/>
</dbReference>
<dbReference type="Gene3D" id="2.70.40.10">
    <property type="match status" value="1"/>
</dbReference>
<protein>
    <submittedName>
        <fullName evidence="4">Deoxycytidine deaminase</fullName>
    </submittedName>
</protein>
<evidence type="ECO:0000256" key="1">
    <source>
        <dbReference type="ARBA" id="ARBA00022801"/>
    </source>
</evidence>
<dbReference type="GO" id="GO:0008829">
    <property type="term" value="F:dCTP deaminase activity"/>
    <property type="evidence" value="ECO:0007669"/>
    <property type="project" value="InterPro"/>
</dbReference>
<feature type="transmembrane region" description="Helical" evidence="3">
    <location>
        <begin position="180"/>
        <end position="201"/>
    </location>
</feature>
<feature type="transmembrane region" description="Helical" evidence="3">
    <location>
        <begin position="207"/>
        <end position="223"/>
    </location>
</feature>
<keyword evidence="5" id="KW-1185">Reference proteome</keyword>
<keyword evidence="1" id="KW-0378">Hydrolase</keyword>
<sequence length="229" mass="26066">MFSDTDIKQQIEERRNNSTKGIFIDPFEDKYLTPVGYDLRVGVKGFSWKNKREFDIEQDKGIEIEPNDTVVIETLESVSLSKEVGATIHAMATRAILYGLSHISTTIDPGWTGKLLISIHNYRDSSVELRFRDSFCTVCFYKVESESKVPLGRPVDRDDLWQQLIEISRQEKKKQKRENINRNIVIFSLTGIVLVVGVSISLKNPELGSALAAFLALFSPFVYDQIKSK</sequence>
<gene>
    <name evidence="4" type="ORF">PI95_008585</name>
</gene>
<dbReference type="EMBL" id="JTCM02000012">
    <property type="protein sequence ID" value="NEU72623.1"/>
    <property type="molecule type" value="Genomic_DNA"/>
</dbReference>
<evidence type="ECO:0000256" key="2">
    <source>
        <dbReference type="ARBA" id="ARBA00023080"/>
    </source>
</evidence>
<dbReference type="SUPFAM" id="SSF51283">
    <property type="entry name" value="dUTPase-like"/>
    <property type="match status" value="1"/>
</dbReference>
<dbReference type="PANTHER" id="PTHR42680">
    <property type="entry name" value="DCTP DEAMINASE"/>
    <property type="match status" value="1"/>
</dbReference>
<dbReference type="PANTHER" id="PTHR42680:SF3">
    <property type="entry name" value="DCTP DEAMINASE"/>
    <property type="match status" value="1"/>
</dbReference>
<keyword evidence="3" id="KW-0812">Transmembrane</keyword>
<dbReference type="RefSeq" id="WP_039747409.1">
    <property type="nucleotide sequence ID" value="NZ_JTCM02000012.1"/>
</dbReference>
<organism evidence="4 5">
    <name type="scientific">Hassallia byssoidea VB512170</name>
    <dbReference type="NCBI Taxonomy" id="1304833"/>
    <lineage>
        <taxon>Bacteria</taxon>
        <taxon>Bacillati</taxon>
        <taxon>Cyanobacteriota</taxon>
        <taxon>Cyanophyceae</taxon>
        <taxon>Nostocales</taxon>
        <taxon>Tolypothrichaceae</taxon>
        <taxon>Hassallia</taxon>
    </lineage>
</organism>
<dbReference type="Pfam" id="PF22769">
    <property type="entry name" value="DCD"/>
    <property type="match status" value="1"/>
</dbReference>
<keyword evidence="3" id="KW-1133">Transmembrane helix</keyword>
<dbReference type="InterPro" id="IPR033704">
    <property type="entry name" value="dUTPase_trimeric"/>
</dbReference>
<name>A0A846H6C1_9CYAN</name>
<evidence type="ECO:0000313" key="5">
    <source>
        <dbReference type="Proteomes" id="UP000031549"/>
    </source>
</evidence>
<proteinExistence type="predicted"/>
<reference evidence="4 5" key="1">
    <citation type="journal article" date="2015" name="Genome Announc.">
        <title>Draft Genome Sequence of Cyanobacterium Hassallia byssoidea Strain VB512170, Isolated from Monuments in India.</title>
        <authorList>
            <person name="Singh D."/>
            <person name="Chandrababunaidu M.M."/>
            <person name="Panda A."/>
            <person name="Sen D."/>
            <person name="Bhattacharyya S."/>
            <person name="Adhikary S.P."/>
            <person name="Tripathy S."/>
        </authorList>
    </citation>
    <scope>NUCLEOTIDE SEQUENCE [LARGE SCALE GENOMIC DNA]</scope>
    <source>
        <strain evidence="4 5">VB512170</strain>
    </source>
</reference>
<dbReference type="Proteomes" id="UP000031549">
    <property type="component" value="Unassembled WGS sequence"/>
</dbReference>
<evidence type="ECO:0000256" key="3">
    <source>
        <dbReference type="SAM" id="Phobius"/>
    </source>
</evidence>
<dbReference type="InterPro" id="IPR036157">
    <property type="entry name" value="dUTPase-like_sf"/>
</dbReference>
<keyword evidence="2" id="KW-0546">Nucleotide metabolism</keyword>
<dbReference type="GO" id="GO:0006229">
    <property type="term" value="P:dUTP biosynthetic process"/>
    <property type="evidence" value="ECO:0007669"/>
    <property type="project" value="InterPro"/>
</dbReference>
<keyword evidence="3" id="KW-0472">Membrane</keyword>
<comment type="caution">
    <text evidence="4">The sequence shown here is derived from an EMBL/GenBank/DDBJ whole genome shotgun (WGS) entry which is preliminary data.</text>
</comment>
<dbReference type="CDD" id="cd07557">
    <property type="entry name" value="trimeric_dUTPase"/>
    <property type="match status" value="1"/>
</dbReference>